<evidence type="ECO:0000313" key="2">
    <source>
        <dbReference type="EMBL" id="SEG71771.1"/>
    </source>
</evidence>
<evidence type="ECO:0000313" key="3">
    <source>
        <dbReference type="Proteomes" id="UP000236731"/>
    </source>
</evidence>
<accession>A0A1H6CFI6</accession>
<feature type="signal peptide" evidence="1">
    <location>
        <begin position="1"/>
        <end position="23"/>
    </location>
</feature>
<dbReference type="RefSeq" id="WP_103907749.1">
    <property type="nucleotide sequence ID" value="NZ_CP049246.1"/>
</dbReference>
<keyword evidence="3" id="KW-1185">Reference proteome</keyword>
<gene>
    <name evidence="2" type="ORF">SAMN05421877_11546</name>
</gene>
<reference evidence="3" key="1">
    <citation type="submission" date="2016-10" db="EMBL/GenBank/DDBJ databases">
        <authorList>
            <person name="Varghese N."/>
            <person name="Submissions S."/>
        </authorList>
    </citation>
    <scope>NUCLEOTIDE SEQUENCE [LARGE SCALE GENOMIC DNA]</scope>
    <source>
        <strain evidence="3">DSM 22361</strain>
    </source>
</reference>
<keyword evidence="1" id="KW-0732">Signal</keyword>
<dbReference type="AlphaFoldDB" id="A0A1H6CFI6"/>
<dbReference type="EMBL" id="FNUT01000015">
    <property type="protein sequence ID" value="SEG71771.1"/>
    <property type="molecule type" value="Genomic_DNA"/>
</dbReference>
<name>A0A1H6CFI6_9SPHI</name>
<proteinExistence type="predicted"/>
<sequence length="302" mass="34779">MKIKSISTYLPFALLFASCVSNNKEQPVSDSTFVDSTNTEYTLSKSDRLEDYLLALDSNDIQSVSKVTAKFNELFPEKDTVQGDKAVGLIIDFMNKLTIFGNRTTFDENQNYSALVDVEFNEGNADIPEELKADYEKINKNGFRVREVEGMPDLEINPFYIQNNFYPYISKNFEIYLQQMAQENKEGFAMDAAIIIPYQYLVQRVIWWEDFAKNAKDPWLKAKADEQYEWYLTNLTIGMDNTPVIEGQQVSPYFKDAYAYLTELAPNSAAYKKLERYINFLNDNKIEDAKALLPTLIGSHMN</sequence>
<evidence type="ECO:0008006" key="4">
    <source>
        <dbReference type="Google" id="ProtNLM"/>
    </source>
</evidence>
<dbReference type="PROSITE" id="PS51257">
    <property type="entry name" value="PROKAR_LIPOPROTEIN"/>
    <property type="match status" value="1"/>
</dbReference>
<feature type="chain" id="PRO_5009294783" description="Lipoprotein" evidence="1">
    <location>
        <begin position="24"/>
        <end position="302"/>
    </location>
</feature>
<dbReference type="OrthoDB" id="8605367at2"/>
<organism evidence="2 3">
    <name type="scientific">Sphingobacterium lactis</name>
    <dbReference type="NCBI Taxonomy" id="797291"/>
    <lineage>
        <taxon>Bacteria</taxon>
        <taxon>Pseudomonadati</taxon>
        <taxon>Bacteroidota</taxon>
        <taxon>Sphingobacteriia</taxon>
        <taxon>Sphingobacteriales</taxon>
        <taxon>Sphingobacteriaceae</taxon>
        <taxon>Sphingobacterium</taxon>
    </lineage>
</organism>
<dbReference type="Proteomes" id="UP000236731">
    <property type="component" value="Unassembled WGS sequence"/>
</dbReference>
<protein>
    <recommendedName>
        <fullName evidence="4">Lipoprotein</fullName>
    </recommendedName>
</protein>
<evidence type="ECO:0000256" key="1">
    <source>
        <dbReference type="SAM" id="SignalP"/>
    </source>
</evidence>